<dbReference type="InterPro" id="IPR000182">
    <property type="entry name" value="GNAT_dom"/>
</dbReference>
<proteinExistence type="predicted"/>
<dbReference type="Pfam" id="PF13508">
    <property type="entry name" value="Acetyltransf_7"/>
    <property type="match status" value="1"/>
</dbReference>
<dbReference type="InterPro" id="IPR016181">
    <property type="entry name" value="Acyl_CoA_acyltransferase"/>
</dbReference>
<feature type="domain" description="N-acetyltransferase" evidence="2">
    <location>
        <begin position="79"/>
        <end position="233"/>
    </location>
</feature>
<dbReference type="EMBL" id="JAZGQK010000021">
    <property type="protein sequence ID" value="MEE6261503.1"/>
    <property type="molecule type" value="Genomic_DNA"/>
</dbReference>
<organism evidence="3 4">
    <name type="scientific">Plantactinospora sonchi</name>
    <dbReference type="NCBI Taxonomy" id="1544735"/>
    <lineage>
        <taxon>Bacteria</taxon>
        <taxon>Bacillati</taxon>
        <taxon>Actinomycetota</taxon>
        <taxon>Actinomycetes</taxon>
        <taxon>Micromonosporales</taxon>
        <taxon>Micromonosporaceae</taxon>
        <taxon>Plantactinospora</taxon>
    </lineage>
</organism>
<dbReference type="Gene3D" id="3.40.630.30">
    <property type="match status" value="1"/>
</dbReference>
<dbReference type="InterPro" id="IPR052523">
    <property type="entry name" value="Trichothecene_AcTrans"/>
</dbReference>
<evidence type="ECO:0000259" key="2">
    <source>
        <dbReference type="PROSITE" id="PS51186"/>
    </source>
</evidence>
<dbReference type="Proteomes" id="UP001332243">
    <property type="component" value="Unassembled WGS sequence"/>
</dbReference>
<protein>
    <submittedName>
        <fullName evidence="3">GNAT family N-acetyltransferase</fullName>
    </submittedName>
</protein>
<comment type="caution">
    <text evidence="3">The sequence shown here is derived from an EMBL/GenBank/DDBJ whole genome shotgun (WGS) entry which is preliminary data.</text>
</comment>
<evidence type="ECO:0000256" key="1">
    <source>
        <dbReference type="SAM" id="MobiDB-lite"/>
    </source>
</evidence>
<accession>A0ABU7RY99</accession>
<dbReference type="CDD" id="cd04301">
    <property type="entry name" value="NAT_SF"/>
    <property type="match status" value="1"/>
</dbReference>
<dbReference type="PANTHER" id="PTHR42791">
    <property type="entry name" value="GNAT FAMILY ACETYLTRANSFERASE"/>
    <property type="match status" value="1"/>
</dbReference>
<feature type="region of interest" description="Disordered" evidence="1">
    <location>
        <begin position="89"/>
        <end position="121"/>
    </location>
</feature>
<dbReference type="PANTHER" id="PTHR42791:SF1">
    <property type="entry name" value="N-ACETYLTRANSFERASE DOMAIN-CONTAINING PROTEIN"/>
    <property type="match status" value="1"/>
</dbReference>
<dbReference type="RefSeq" id="WP_331216588.1">
    <property type="nucleotide sequence ID" value="NZ_JAZGQK010000021.1"/>
</dbReference>
<gene>
    <name evidence="3" type="ORF">V1633_23750</name>
</gene>
<evidence type="ECO:0000313" key="4">
    <source>
        <dbReference type="Proteomes" id="UP001332243"/>
    </source>
</evidence>
<reference evidence="3 4" key="1">
    <citation type="submission" date="2024-01" db="EMBL/GenBank/DDBJ databases">
        <title>Genome insights into Plantactinospora sonchi sp. nov.</title>
        <authorList>
            <person name="Wang L."/>
        </authorList>
    </citation>
    <scope>NUCLEOTIDE SEQUENCE [LARGE SCALE GENOMIC DNA]</scope>
    <source>
        <strain evidence="3 4">NEAU-QY2</strain>
    </source>
</reference>
<feature type="region of interest" description="Disordered" evidence="1">
    <location>
        <begin position="214"/>
        <end position="237"/>
    </location>
</feature>
<dbReference type="SUPFAM" id="SSF55729">
    <property type="entry name" value="Acyl-CoA N-acyltransferases (Nat)"/>
    <property type="match status" value="1"/>
</dbReference>
<keyword evidence="4" id="KW-1185">Reference proteome</keyword>
<sequence length="237" mass="25375">MSDEVTVRRAGLADAPAVMRALGQGCLDEAVFSWVVPDGSARQERTVAWTGQAAAWVGGMLEEGVLLVAEHGAGEIAGLSLWELLPADPAAGQAPPAEPAPGTTGSPGTDTASGEPTGSAEETARFIPVYGPEYAPRMALVSELTRRRHPRREPHWYLQQMVVVPTWRGHGLGGAMLRHQLELVDTAGLGAYLEASSARNRKLYERHGFRAHGDPIRLPEDGPAIQPMWRPPAAGQR</sequence>
<name>A0ABU7RY99_9ACTN</name>
<dbReference type="PROSITE" id="PS51186">
    <property type="entry name" value="GNAT"/>
    <property type="match status" value="1"/>
</dbReference>
<feature type="compositionally biased region" description="Low complexity" evidence="1">
    <location>
        <begin position="89"/>
        <end position="114"/>
    </location>
</feature>
<evidence type="ECO:0000313" key="3">
    <source>
        <dbReference type="EMBL" id="MEE6261503.1"/>
    </source>
</evidence>